<dbReference type="GO" id="GO:0000139">
    <property type="term" value="C:Golgi membrane"/>
    <property type="evidence" value="ECO:0007669"/>
    <property type="project" value="UniProtKB-SubCell"/>
</dbReference>
<evidence type="ECO:0000256" key="8">
    <source>
        <dbReference type="ARBA" id="ARBA00022892"/>
    </source>
</evidence>
<keyword evidence="11" id="KW-0472">Membrane</keyword>
<dbReference type="InterPro" id="IPR006822">
    <property type="entry name" value="Coatomer_esu"/>
</dbReference>
<gene>
    <name evidence="15" type="ORF">TCLT_LOCUS7378</name>
</gene>
<evidence type="ECO:0000256" key="14">
    <source>
        <dbReference type="SAM" id="MobiDB-lite"/>
    </source>
</evidence>
<dbReference type="SUPFAM" id="SSF48452">
    <property type="entry name" value="TPR-like"/>
    <property type="match status" value="1"/>
</dbReference>
<reference evidence="15 16" key="2">
    <citation type="submission" date="2018-11" db="EMBL/GenBank/DDBJ databases">
        <authorList>
            <consortium name="Pathogen Informatics"/>
        </authorList>
    </citation>
    <scope>NUCLEOTIDE SEQUENCE [LARGE SCALE GENOMIC DNA]</scope>
</reference>
<organism evidence="17">
    <name type="scientific">Thelazia callipaeda</name>
    <name type="common">Oriental eyeworm</name>
    <name type="synonym">Parasitic nematode</name>
    <dbReference type="NCBI Taxonomy" id="103827"/>
    <lineage>
        <taxon>Eukaryota</taxon>
        <taxon>Metazoa</taxon>
        <taxon>Ecdysozoa</taxon>
        <taxon>Nematoda</taxon>
        <taxon>Chromadorea</taxon>
        <taxon>Rhabditida</taxon>
        <taxon>Spirurina</taxon>
        <taxon>Spiruromorpha</taxon>
        <taxon>Thelazioidea</taxon>
        <taxon>Thelaziidae</taxon>
        <taxon>Thelazia</taxon>
    </lineage>
</organism>
<feature type="region of interest" description="Disordered" evidence="14">
    <location>
        <begin position="18"/>
        <end position="37"/>
    </location>
</feature>
<evidence type="ECO:0000256" key="2">
    <source>
        <dbReference type="ARBA" id="ARBA00004347"/>
    </source>
</evidence>
<evidence type="ECO:0000256" key="12">
    <source>
        <dbReference type="ARBA" id="ARBA00023329"/>
    </source>
</evidence>
<dbReference type="OMA" id="MIVLSQH"/>
<accession>A0A0N5D391</accession>
<evidence type="ECO:0000256" key="6">
    <source>
        <dbReference type="ARBA" id="ARBA00022448"/>
    </source>
</evidence>
<evidence type="ECO:0000256" key="10">
    <source>
        <dbReference type="ARBA" id="ARBA00023034"/>
    </source>
</evidence>
<evidence type="ECO:0000256" key="5">
    <source>
        <dbReference type="ARBA" id="ARBA00015828"/>
    </source>
</evidence>
<dbReference type="GO" id="GO:0006888">
    <property type="term" value="P:endoplasmic reticulum to Golgi vesicle-mediated transport"/>
    <property type="evidence" value="ECO:0007669"/>
    <property type="project" value="TreeGrafter"/>
</dbReference>
<dbReference type="AlphaFoldDB" id="A0A0N5D391"/>
<comment type="subunit">
    <text evidence="4">Oligomeric complex that consists of at least the alpha, beta, beta', gamma, delta, epsilon and zeta subunits.</text>
</comment>
<dbReference type="GO" id="GO:0006890">
    <property type="term" value="P:retrograde vesicle-mediated transport, Golgi to endoplasmic reticulum"/>
    <property type="evidence" value="ECO:0007669"/>
    <property type="project" value="InterPro"/>
</dbReference>
<evidence type="ECO:0000256" key="13">
    <source>
        <dbReference type="ARBA" id="ARBA00031602"/>
    </source>
</evidence>
<dbReference type="GO" id="GO:0005198">
    <property type="term" value="F:structural molecule activity"/>
    <property type="evidence" value="ECO:0007669"/>
    <property type="project" value="InterPro"/>
</dbReference>
<dbReference type="WBParaSite" id="TCLT_0000738901-mRNA-1">
    <property type="protein sequence ID" value="TCLT_0000738901-mRNA-1"/>
    <property type="gene ID" value="TCLT_0000738901"/>
</dbReference>
<evidence type="ECO:0000313" key="15">
    <source>
        <dbReference type="EMBL" id="VDN04827.1"/>
    </source>
</evidence>
<dbReference type="PANTHER" id="PTHR10805:SF0">
    <property type="entry name" value="COATOMER SUBUNIT EPSILON"/>
    <property type="match status" value="1"/>
</dbReference>
<dbReference type="GO" id="GO:0030126">
    <property type="term" value="C:COPI vesicle coat"/>
    <property type="evidence" value="ECO:0007669"/>
    <property type="project" value="TreeGrafter"/>
</dbReference>
<dbReference type="GO" id="GO:0015031">
    <property type="term" value="P:protein transport"/>
    <property type="evidence" value="ECO:0007669"/>
    <property type="project" value="UniProtKB-KW"/>
</dbReference>
<keyword evidence="8" id="KW-0931">ER-Golgi transport</keyword>
<dbReference type="OrthoDB" id="310217at2759"/>
<protein>
    <recommendedName>
        <fullName evidence="5">Coatomer subunit epsilon</fullName>
    </recommendedName>
    <alternativeName>
        <fullName evidence="13">Epsilon-coat protein</fullName>
    </alternativeName>
</protein>
<name>A0A0N5D391_THECL</name>
<dbReference type="Pfam" id="PF04733">
    <property type="entry name" value="Coatomer_E"/>
    <property type="match status" value="1"/>
</dbReference>
<dbReference type="EMBL" id="UYYF01004502">
    <property type="protein sequence ID" value="VDN04827.1"/>
    <property type="molecule type" value="Genomic_DNA"/>
</dbReference>
<keyword evidence="7" id="KW-0963">Cytoplasm</keyword>
<evidence type="ECO:0000256" key="7">
    <source>
        <dbReference type="ARBA" id="ARBA00022490"/>
    </source>
</evidence>
<proteinExistence type="inferred from homology"/>
<evidence type="ECO:0000313" key="17">
    <source>
        <dbReference type="WBParaSite" id="TCLT_0000738901-mRNA-1"/>
    </source>
</evidence>
<dbReference type="STRING" id="103827.A0A0N5D391"/>
<reference evidence="17" key="1">
    <citation type="submission" date="2017-02" db="UniProtKB">
        <authorList>
            <consortium name="WormBaseParasite"/>
        </authorList>
    </citation>
    <scope>IDENTIFICATION</scope>
</reference>
<keyword evidence="12" id="KW-0968">Cytoplasmic vesicle</keyword>
<dbReference type="Gene3D" id="1.25.40.10">
    <property type="entry name" value="Tetratricopeptide repeat domain"/>
    <property type="match status" value="1"/>
</dbReference>
<evidence type="ECO:0000256" key="9">
    <source>
        <dbReference type="ARBA" id="ARBA00022927"/>
    </source>
</evidence>
<evidence type="ECO:0000256" key="3">
    <source>
        <dbReference type="ARBA" id="ARBA00008827"/>
    </source>
</evidence>
<comment type="similarity">
    <text evidence="3">Belongs to the COPE family.</text>
</comment>
<evidence type="ECO:0000256" key="11">
    <source>
        <dbReference type="ARBA" id="ARBA00023136"/>
    </source>
</evidence>
<dbReference type="PANTHER" id="PTHR10805">
    <property type="entry name" value="COATOMER SUBUNIT EPSILON"/>
    <property type="match status" value="1"/>
</dbReference>
<evidence type="ECO:0000256" key="1">
    <source>
        <dbReference type="ARBA" id="ARBA00004255"/>
    </source>
</evidence>
<evidence type="ECO:0000256" key="4">
    <source>
        <dbReference type="ARBA" id="ARBA00011775"/>
    </source>
</evidence>
<evidence type="ECO:0000313" key="16">
    <source>
        <dbReference type="Proteomes" id="UP000276776"/>
    </source>
</evidence>
<keyword evidence="6" id="KW-0813">Transport</keyword>
<sequence>MLVCYILLEVYHFDKNKHRGGERERDKHRGGERGRELRSTENVDPLFEIRNNFLLGAYQACINEAQSLQVKDENHKLLKDVYMYRAYIGQNKLQLVLSEIDKTSQSPPLRAIRHYANYLANPSRRSSILKEFETELDEERYHDDIVSLMAAEMYIHENNIEKALRLLHPCESLETRSLVVVCLLKIDRVDLAAKEVKKMQAKDEDATITQLALSWVNMALGKDKLKDVYYTYQEMIDKYGSTPLLLVAQSSCLILQHKFEEAEKLLLGALQRDANYPEAIVNLIVVSQHLGRALEVTNRYINQLKEGSPDYKWIVDYIAQENTFDRVASEQHLEA</sequence>
<comment type="subcellular location">
    <subcellularLocation>
        <location evidence="2">Cytoplasmic vesicle</location>
        <location evidence="2">COPI-coated vesicle membrane</location>
        <topology evidence="2">Peripheral membrane protein</topology>
        <orientation evidence="2">Cytoplasmic side</orientation>
    </subcellularLocation>
    <subcellularLocation>
        <location evidence="1">Golgi apparatus membrane</location>
        <topology evidence="1">Peripheral membrane protein</topology>
        <orientation evidence="1">Cytoplasmic side</orientation>
    </subcellularLocation>
</comment>
<dbReference type="InterPro" id="IPR011990">
    <property type="entry name" value="TPR-like_helical_dom_sf"/>
</dbReference>
<dbReference type="Proteomes" id="UP000276776">
    <property type="component" value="Unassembled WGS sequence"/>
</dbReference>
<keyword evidence="10" id="KW-0333">Golgi apparatus</keyword>
<dbReference type="PIRSF" id="PIRSF016478">
    <property type="entry name" value="Coatomer_esu"/>
    <property type="match status" value="1"/>
</dbReference>
<keyword evidence="9" id="KW-0653">Protein transport</keyword>
<keyword evidence="16" id="KW-1185">Reference proteome</keyword>
<dbReference type="GO" id="GO:0006891">
    <property type="term" value="P:intra-Golgi vesicle-mediated transport"/>
    <property type="evidence" value="ECO:0007669"/>
    <property type="project" value="TreeGrafter"/>
</dbReference>